<reference evidence="4" key="1">
    <citation type="submission" date="2023-03" db="EMBL/GenBank/DDBJ databases">
        <title>Massive genome expansion in bonnet fungi (Mycena s.s.) driven by repeated elements and novel gene families across ecological guilds.</title>
        <authorList>
            <consortium name="Lawrence Berkeley National Laboratory"/>
            <person name="Harder C.B."/>
            <person name="Miyauchi S."/>
            <person name="Viragh M."/>
            <person name="Kuo A."/>
            <person name="Thoen E."/>
            <person name="Andreopoulos B."/>
            <person name="Lu D."/>
            <person name="Skrede I."/>
            <person name="Drula E."/>
            <person name="Henrissat B."/>
            <person name="Morin E."/>
            <person name="Kohler A."/>
            <person name="Barry K."/>
            <person name="LaButti K."/>
            <person name="Morin E."/>
            <person name="Salamov A."/>
            <person name="Lipzen A."/>
            <person name="Mereny Z."/>
            <person name="Hegedus B."/>
            <person name="Baldrian P."/>
            <person name="Stursova M."/>
            <person name="Weitz H."/>
            <person name="Taylor A."/>
            <person name="Grigoriev I.V."/>
            <person name="Nagy L.G."/>
            <person name="Martin F."/>
            <person name="Kauserud H."/>
        </authorList>
    </citation>
    <scope>NUCLEOTIDE SEQUENCE</scope>
    <source>
        <strain evidence="4">CBHHK182m</strain>
    </source>
</reference>
<feature type="transmembrane region" description="Helical" evidence="2">
    <location>
        <begin position="226"/>
        <end position="248"/>
    </location>
</feature>
<dbReference type="InterPro" id="IPR004913">
    <property type="entry name" value="Herpes_gJ"/>
</dbReference>
<feature type="signal peptide" evidence="3">
    <location>
        <begin position="1"/>
        <end position="27"/>
    </location>
</feature>
<feature type="compositionally biased region" description="Low complexity" evidence="1">
    <location>
        <begin position="183"/>
        <end position="197"/>
    </location>
</feature>
<name>A0AAD7NIQ1_9AGAR</name>
<evidence type="ECO:0000256" key="3">
    <source>
        <dbReference type="SAM" id="SignalP"/>
    </source>
</evidence>
<dbReference type="AlphaFoldDB" id="A0AAD7NIQ1"/>
<evidence type="ECO:0000313" key="5">
    <source>
        <dbReference type="Proteomes" id="UP001215598"/>
    </source>
</evidence>
<accession>A0AAD7NIQ1</accession>
<evidence type="ECO:0000256" key="1">
    <source>
        <dbReference type="SAM" id="MobiDB-lite"/>
    </source>
</evidence>
<dbReference type="Proteomes" id="UP001215598">
    <property type="component" value="Unassembled WGS sequence"/>
</dbReference>
<feature type="region of interest" description="Disordered" evidence="1">
    <location>
        <begin position="332"/>
        <end position="365"/>
    </location>
</feature>
<sequence length="365" mass="37835">MLFTFGRGMPCASLWIIMVMWAAGAAGHSINMTSPSTLPAGGTAVFEWAQDNLTANPSQFSLYIVPEGPEENVIDAQLVNAGTQLSGTVTMVVPPDTSLGVYQTLAYTGTDSPTVGPGPALWGDEINLVAAVSGSSVDGSQSQSSTGTSSPASQPSNAASQLSNTAGSQSSTGASPSGGTNVSSMTRSSGSASSATGVAGGNGASTDSSGIVPATVSPKHDIAKGAIVGIVIALIFALVGIGFLLFYLRRRRQRARRRFSGTGTNHPLDLSVPLPIVTPFTNPPPPTTKMMTQTEQPNPRPEDPLVHVPRVPLVHVPLPTASTKKHQRGWNARFDCSGHSSSSLRTRSPSMSRRPNTIRCDVVQS</sequence>
<comment type="caution">
    <text evidence="4">The sequence shown here is derived from an EMBL/GenBank/DDBJ whole genome shotgun (WGS) entry which is preliminary data.</text>
</comment>
<feature type="region of interest" description="Disordered" evidence="1">
    <location>
        <begin position="133"/>
        <end position="210"/>
    </location>
</feature>
<keyword evidence="2" id="KW-0472">Membrane</keyword>
<feature type="chain" id="PRO_5042060666" description="Mid2 domain-containing protein" evidence="3">
    <location>
        <begin position="28"/>
        <end position="365"/>
    </location>
</feature>
<keyword evidence="2" id="KW-0812">Transmembrane</keyword>
<proteinExistence type="predicted"/>
<evidence type="ECO:0008006" key="6">
    <source>
        <dbReference type="Google" id="ProtNLM"/>
    </source>
</evidence>
<keyword evidence="2" id="KW-1133">Transmembrane helix</keyword>
<dbReference type="Pfam" id="PF03229">
    <property type="entry name" value="Alpha_GJ"/>
    <property type="match status" value="1"/>
</dbReference>
<gene>
    <name evidence="4" type="ORF">B0H16DRAFT_1527073</name>
</gene>
<feature type="compositionally biased region" description="Polar residues" evidence="1">
    <location>
        <begin position="165"/>
        <end position="182"/>
    </location>
</feature>
<dbReference type="EMBL" id="JARKIB010000029">
    <property type="protein sequence ID" value="KAJ7763706.1"/>
    <property type="molecule type" value="Genomic_DNA"/>
</dbReference>
<feature type="compositionally biased region" description="Low complexity" evidence="1">
    <location>
        <begin position="337"/>
        <end position="354"/>
    </location>
</feature>
<organism evidence="4 5">
    <name type="scientific">Mycena metata</name>
    <dbReference type="NCBI Taxonomy" id="1033252"/>
    <lineage>
        <taxon>Eukaryota</taxon>
        <taxon>Fungi</taxon>
        <taxon>Dikarya</taxon>
        <taxon>Basidiomycota</taxon>
        <taxon>Agaricomycotina</taxon>
        <taxon>Agaricomycetes</taxon>
        <taxon>Agaricomycetidae</taxon>
        <taxon>Agaricales</taxon>
        <taxon>Marasmiineae</taxon>
        <taxon>Mycenaceae</taxon>
        <taxon>Mycena</taxon>
    </lineage>
</organism>
<evidence type="ECO:0000256" key="2">
    <source>
        <dbReference type="SAM" id="Phobius"/>
    </source>
</evidence>
<keyword evidence="5" id="KW-1185">Reference proteome</keyword>
<protein>
    <recommendedName>
        <fullName evidence="6">Mid2 domain-containing protein</fullName>
    </recommendedName>
</protein>
<keyword evidence="3" id="KW-0732">Signal</keyword>
<evidence type="ECO:0000313" key="4">
    <source>
        <dbReference type="EMBL" id="KAJ7763706.1"/>
    </source>
</evidence>
<feature type="compositionally biased region" description="Low complexity" evidence="1">
    <location>
        <begin position="133"/>
        <end position="164"/>
    </location>
</feature>